<dbReference type="GO" id="GO:0005743">
    <property type="term" value="C:mitochondrial inner membrane"/>
    <property type="evidence" value="ECO:0007669"/>
    <property type="project" value="UniProtKB-SubCell"/>
</dbReference>
<evidence type="ECO:0000256" key="9">
    <source>
        <dbReference type="ARBA" id="ARBA00023136"/>
    </source>
</evidence>
<dbReference type="PANTHER" id="PTHR12700">
    <property type="entry name" value="ATP SYNTHASE SUBUNIT D, MITOCHONDRIAL"/>
    <property type="match status" value="1"/>
</dbReference>
<keyword evidence="9 10" id="KW-0472">Membrane</keyword>
<keyword evidence="6 10" id="KW-0999">Mitochondrion inner membrane</keyword>
<comment type="subcellular location">
    <subcellularLocation>
        <location evidence="1 10">Mitochondrion inner membrane</location>
    </subcellularLocation>
</comment>
<dbReference type="InterPro" id="IPR036228">
    <property type="entry name" value="ATP_synth_F0_dsu_sf_mt"/>
</dbReference>
<dbReference type="Pfam" id="PF05873">
    <property type="entry name" value="Mt_ATP-synt_D"/>
    <property type="match status" value="1"/>
</dbReference>
<sequence>MAAKRITNINIDWTALADRVPEAQRPLLAAFKAKSDGYLRRMIANPQQPPKIDWSYYTSRVPVKGMVADFQKQYDALAIPYPKDTYTSLIDAQEKEALKEIAEFVKASNARIASYEEEVKRLKSLVPFENMTMEEFFQAYPEQGFDPKKPTFWPHIPEEQPGYKGGPEAPAH</sequence>
<evidence type="ECO:0000313" key="14">
    <source>
        <dbReference type="Proteomes" id="UP001378592"/>
    </source>
</evidence>
<evidence type="ECO:0000313" key="13">
    <source>
        <dbReference type="EMBL" id="KAK7793339.1"/>
    </source>
</evidence>
<dbReference type="EMBL" id="JAZDUA010000387">
    <property type="protein sequence ID" value="KAK7793339.1"/>
    <property type="molecule type" value="Genomic_DNA"/>
</dbReference>
<comment type="caution">
    <text evidence="12">The sequence shown here is derived from an EMBL/GenBank/DDBJ whole genome shotgun (WGS) entry which is preliminary data.</text>
</comment>
<dbReference type="Gene3D" id="6.10.280.70">
    <property type="match status" value="1"/>
</dbReference>
<keyword evidence="7 10" id="KW-0406">Ion transport</keyword>
<dbReference type="EMBL" id="JAZDUA010000723">
    <property type="protein sequence ID" value="KAK7789663.1"/>
    <property type="molecule type" value="Genomic_DNA"/>
</dbReference>
<evidence type="ECO:0000256" key="10">
    <source>
        <dbReference type="PIRNR" id="PIRNR005514"/>
    </source>
</evidence>
<comment type="function">
    <text evidence="10">Mitochondrial membrane ATP synthase (F(1)F(0) ATP synthase or Complex V) produces ATP from ADP in the presence of a proton gradient across the membrane which is generated by electron transport complexes of the respiratory chain. F-type ATPases consist of two structural domains, F(1) - containing the extramembraneous catalytic core, and F(0) - containing the membrane proton channel, linked together by a central stalk and a peripheral stalk. During catalysis, ATP synthesis in the catalytic domain of F(1) is coupled via a rotary mechanism of the central stalk subunits to proton translocation.</text>
</comment>
<dbReference type="GO" id="GO:0045259">
    <property type="term" value="C:proton-transporting ATP synthase complex"/>
    <property type="evidence" value="ECO:0007669"/>
    <property type="project" value="UniProtKB-KW"/>
</dbReference>
<evidence type="ECO:0000256" key="6">
    <source>
        <dbReference type="ARBA" id="ARBA00022792"/>
    </source>
</evidence>
<keyword evidence="8 10" id="KW-0496">Mitochondrion</keyword>
<keyword evidence="5 10" id="KW-0375">Hydrogen ion transport</keyword>
<keyword evidence="4" id="KW-0138">CF(0)</keyword>
<dbReference type="AlphaFoldDB" id="A0AAN9V4V9"/>
<comment type="similarity">
    <text evidence="2 10">Belongs to the ATPase d subunit family.</text>
</comment>
<dbReference type="Proteomes" id="UP001378592">
    <property type="component" value="Unassembled WGS sequence"/>
</dbReference>
<dbReference type="GO" id="GO:0015986">
    <property type="term" value="P:proton motive force-driven ATP synthesis"/>
    <property type="evidence" value="ECO:0007669"/>
    <property type="project" value="UniProtKB-UniRule"/>
</dbReference>
<reference evidence="12 14" key="1">
    <citation type="submission" date="2024-03" db="EMBL/GenBank/DDBJ databases">
        <title>The genome assembly and annotation of the cricket Gryllus longicercus Weissman &amp; Gray.</title>
        <authorList>
            <person name="Szrajer S."/>
            <person name="Gray D."/>
            <person name="Ylla G."/>
        </authorList>
    </citation>
    <scope>NUCLEOTIDE SEQUENCE [LARGE SCALE GENOMIC DNA]</scope>
    <source>
        <strain evidence="12">DAG 2021-001</strain>
        <tissue evidence="12">Whole body minus gut</tissue>
    </source>
</reference>
<proteinExistence type="inferred from homology"/>
<dbReference type="InterPro" id="IPR008689">
    <property type="entry name" value="ATP_synth_F0_dsu_mt"/>
</dbReference>
<keyword evidence="14" id="KW-1185">Reference proteome</keyword>
<evidence type="ECO:0000256" key="8">
    <source>
        <dbReference type="ARBA" id="ARBA00023128"/>
    </source>
</evidence>
<accession>A0AAN9V4V9</accession>
<keyword evidence="3 10" id="KW-0813">Transport</keyword>
<gene>
    <name evidence="13" type="ORF">R5R35_003071</name>
    <name evidence="12" type="ORF">R5R35_011438</name>
</gene>
<dbReference type="GO" id="GO:0015078">
    <property type="term" value="F:proton transmembrane transporter activity"/>
    <property type="evidence" value="ECO:0007669"/>
    <property type="project" value="InterPro"/>
</dbReference>
<organism evidence="12 14">
    <name type="scientific">Gryllus longicercus</name>
    <dbReference type="NCBI Taxonomy" id="2509291"/>
    <lineage>
        <taxon>Eukaryota</taxon>
        <taxon>Metazoa</taxon>
        <taxon>Ecdysozoa</taxon>
        <taxon>Arthropoda</taxon>
        <taxon>Hexapoda</taxon>
        <taxon>Insecta</taxon>
        <taxon>Pterygota</taxon>
        <taxon>Neoptera</taxon>
        <taxon>Polyneoptera</taxon>
        <taxon>Orthoptera</taxon>
        <taxon>Ensifera</taxon>
        <taxon>Gryllidea</taxon>
        <taxon>Grylloidea</taxon>
        <taxon>Gryllidae</taxon>
        <taxon>Gryllinae</taxon>
        <taxon>Gryllus</taxon>
    </lineage>
</organism>
<dbReference type="PIRSF" id="PIRSF005514">
    <property type="entry name" value="ATPase_F0_D_mt"/>
    <property type="match status" value="1"/>
</dbReference>
<name>A0AAN9V4V9_9ORTH</name>
<evidence type="ECO:0000256" key="11">
    <source>
        <dbReference type="SAM" id="MobiDB-lite"/>
    </source>
</evidence>
<protein>
    <recommendedName>
        <fullName evidence="10">ATP synthase subunit d, mitochondrial</fullName>
    </recommendedName>
</protein>
<evidence type="ECO:0000256" key="4">
    <source>
        <dbReference type="ARBA" id="ARBA00022547"/>
    </source>
</evidence>
<evidence type="ECO:0000256" key="2">
    <source>
        <dbReference type="ARBA" id="ARBA00006842"/>
    </source>
</evidence>
<dbReference type="SUPFAM" id="SSF161065">
    <property type="entry name" value="ATP synthase D chain-like"/>
    <property type="match status" value="1"/>
</dbReference>
<evidence type="ECO:0000313" key="12">
    <source>
        <dbReference type="EMBL" id="KAK7789663.1"/>
    </source>
</evidence>
<evidence type="ECO:0000256" key="7">
    <source>
        <dbReference type="ARBA" id="ARBA00023065"/>
    </source>
</evidence>
<evidence type="ECO:0000256" key="1">
    <source>
        <dbReference type="ARBA" id="ARBA00004273"/>
    </source>
</evidence>
<evidence type="ECO:0000256" key="3">
    <source>
        <dbReference type="ARBA" id="ARBA00022448"/>
    </source>
</evidence>
<evidence type="ECO:0000256" key="5">
    <source>
        <dbReference type="ARBA" id="ARBA00022781"/>
    </source>
</evidence>
<feature type="region of interest" description="Disordered" evidence="11">
    <location>
        <begin position="153"/>
        <end position="172"/>
    </location>
</feature>